<reference evidence="1" key="2">
    <citation type="journal article" date="2024" name="Plant">
        <title>Genomic evolution and insights into agronomic trait innovations of Sesamum species.</title>
        <authorList>
            <person name="Miao H."/>
            <person name="Wang L."/>
            <person name="Qu L."/>
            <person name="Liu H."/>
            <person name="Sun Y."/>
            <person name="Le M."/>
            <person name="Wang Q."/>
            <person name="Wei S."/>
            <person name="Zheng Y."/>
            <person name="Lin W."/>
            <person name="Duan Y."/>
            <person name="Cao H."/>
            <person name="Xiong S."/>
            <person name="Wang X."/>
            <person name="Wei L."/>
            <person name="Li C."/>
            <person name="Ma Q."/>
            <person name="Ju M."/>
            <person name="Zhao R."/>
            <person name="Li G."/>
            <person name="Mu C."/>
            <person name="Tian Q."/>
            <person name="Mei H."/>
            <person name="Zhang T."/>
            <person name="Gao T."/>
            <person name="Zhang H."/>
        </authorList>
    </citation>
    <scope>NUCLEOTIDE SEQUENCE</scope>
    <source>
        <strain evidence="1">G02</strain>
    </source>
</reference>
<dbReference type="AlphaFoldDB" id="A0AAW2M2P1"/>
<organism evidence="1">
    <name type="scientific">Sesamum radiatum</name>
    <name type="common">Black benniseed</name>
    <dbReference type="NCBI Taxonomy" id="300843"/>
    <lineage>
        <taxon>Eukaryota</taxon>
        <taxon>Viridiplantae</taxon>
        <taxon>Streptophyta</taxon>
        <taxon>Embryophyta</taxon>
        <taxon>Tracheophyta</taxon>
        <taxon>Spermatophyta</taxon>
        <taxon>Magnoliopsida</taxon>
        <taxon>eudicotyledons</taxon>
        <taxon>Gunneridae</taxon>
        <taxon>Pentapetalae</taxon>
        <taxon>asterids</taxon>
        <taxon>lamiids</taxon>
        <taxon>Lamiales</taxon>
        <taxon>Pedaliaceae</taxon>
        <taxon>Sesamum</taxon>
    </lineage>
</organism>
<dbReference type="EMBL" id="JACGWJ010000023">
    <property type="protein sequence ID" value="KAL0325312.1"/>
    <property type="molecule type" value="Genomic_DNA"/>
</dbReference>
<evidence type="ECO:0008006" key="2">
    <source>
        <dbReference type="Google" id="ProtNLM"/>
    </source>
</evidence>
<reference evidence="1" key="1">
    <citation type="submission" date="2020-06" db="EMBL/GenBank/DDBJ databases">
        <authorList>
            <person name="Li T."/>
            <person name="Hu X."/>
            <person name="Zhang T."/>
            <person name="Song X."/>
            <person name="Zhang H."/>
            <person name="Dai N."/>
            <person name="Sheng W."/>
            <person name="Hou X."/>
            <person name="Wei L."/>
        </authorList>
    </citation>
    <scope>NUCLEOTIDE SEQUENCE</scope>
    <source>
        <strain evidence="1">G02</strain>
        <tissue evidence="1">Leaf</tissue>
    </source>
</reference>
<gene>
    <name evidence="1" type="ORF">Sradi_5100500</name>
</gene>
<proteinExistence type="predicted"/>
<protein>
    <recommendedName>
        <fullName evidence="2">Secreted protein</fullName>
    </recommendedName>
</protein>
<comment type="caution">
    <text evidence="1">The sequence shown here is derived from an EMBL/GenBank/DDBJ whole genome shotgun (WGS) entry which is preliminary data.</text>
</comment>
<accession>A0AAW2M2P1</accession>
<evidence type="ECO:0000313" key="1">
    <source>
        <dbReference type="EMBL" id="KAL0325312.1"/>
    </source>
</evidence>
<name>A0AAW2M2P1_SESRA</name>
<sequence>MGVVLLLLCHTRKSVVPFAFILPRRRSAVSGRGVVPMPDYAGTDGSLQRSYCMPGPSGSNHLIN</sequence>